<dbReference type="Gene3D" id="2.60.120.10">
    <property type="entry name" value="Jelly Rolls"/>
    <property type="match status" value="1"/>
</dbReference>
<feature type="domain" description="HTH crp-type" evidence="6">
    <location>
        <begin position="137"/>
        <end position="210"/>
    </location>
</feature>
<dbReference type="InterPro" id="IPR000595">
    <property type="entry name" value="cNMP-bd_dom"/>
</dbReference>
<dbReference type="SMART" id="SM00419">
    <property type="entry name" value="HTH_CRP"/>
    <property type="match status" value="1"/>
</dbReference>
<dbReference type="SUPFAM" id="SSF46785">
    <property type="entry name" value="Winged helix' DNA-binding domain"/>
    <property type="match status" value="1"/>
</dbReference>
<name>A0ABU0D646_9BACI</name>
<comment type="caution">
    <text evidence="7">The sequence shown here is derived from an EMBL/GenBank/DDBJ whole genome shotgun (WGS) entry which is preliminary data.</text>
</comment>
<protein>
    <submittedName>
        <fullName evidence="7">CRP/FNR family transcriptional regulator</fullName>
    </submittedName>
</protein>
<evidence type="ECO:0000313" key="8">
    <source>
        <dbReference type="Proteomes" id="UP001232343"/>
    </source>
</evidence>
<dbReference type="PROSITE" id="PS50042">
    <property type="entry name" value="CNMP_BINDING_3"/>
    <property type="match status" value="1"/>
</dbReference>
<evidence type="ECO:0000256" key="2">
    <source>
        <dbReference type="ARBA" id="ARBA00023125"/>
    </source>
</evidence>
<sequence>MNGKSESSSLEGLLALVHSEIELKKDAYLFQEGDLADGIYYIRSGKIRIGKVTPDGREIAFQIFSEGDFIYEISLYSDTASYTVHARAIEDSTCAKIKKDDLEENLLLKPNLNVEFMKMMSLHHKKMQSKFRDLLLHGKKGALYSTLIRLANSYGVEKEDGILVDLSITNQELANFCGMTREVVNRMLSSLKKDGKLSMKDGKILIHDLNYLREENHCEICPIEICKID</sequence>
<dbReference type="InterPro" id="IPR014710">
    <property type="entry name" value="RmlC-like_jellyroll"/>
</dbReference>
<dbReference type="InterPro" id="IPR036388">
    <property type="entry name" value="WH-like_DNA-bd_sf"/>
</dbReference>
<gene>
    <name evidence="7" type="ORF">J2S14_002661</name>
</gene>
<keyword evidence="2" id="KW-0238">DNA-binding</keyword>
<dbReference type="Proteomes" id="UP001232343">
    <property type="component" value="Unassembled WGS sequence"/>
</dbReference>
<evidence type="ECO:0000313" key="7">
    <source>
        <dbReference type="EMBL" id="MDQ0343826.1"/>
    </source>
</evidence>
<accession>A0ABU0D646</accession>
<dbReference type="RefSeq" id="WP_244682006.1">
    <property type="nucleotide sequence ID" value="NZ_JALIRM010000009.1"/>
</dbReference>
<dbReference type="PROSITE" id="PS51063">
    <property type="entry name" value="HTH_CRP_2"/>
    <property type="match status" value="1"/>
</dbReference>
<evidence type="ECO:0000256" key="4">
    <source>
        <dbReference type="ARBA" id="ARBA00023163"/>
    </source>
</evidence>
<organism evidence="7 8">
    <name type="scientific">Lederbergia wuyishanensis</name>
    <dbReference type="NCBI Taxonomy" id="1347903"/>
    <lineage>
        <taxon>Bacteria</taxon>
        <taxon>Bacillati</taxon>
        <taxon>Bacillota</taxon>
        <taxon>Bacilli</taxon>
        <taxon>Bacillales</taxon>
        <taxon>Bacillaceae</taxon>
        <taxon>Lederbergia</taxon>
    </lineage>
</organism>
<reference evidence="7 8" key="1">
    <citation type="submission" date="2023-07" db="EMBL/GenBank/DDBJ databases">
        <title>Genomic Encyclopedia of Type Strains, Phase IV (KMG-IV): sequencing the most valuable type-strain genomes for metagenomic binning, comparative biology and taxonomic classification.</title>
        <authorList>
            <person name="Goeker M."/>
        </authorList>
    </citation>
    <scope>NUCLEOTIDE SEQUENCE [LARGE SCALE GENOMIC DNA]</scope>
    <source>
        <strain evidence="7 8">DSM 27848</strain>
    </source>
</reference>
<dbReference type="PANTHER" id="PTHR24567:SF74">
    <property type="entry name" value="HTH-TYPE TRANSCRIPTIONAL REGULATOR ARCR"/>
    <property type="match status" value="1"/>
</dbReference>
<dbReference type="PRINTS" id="PR00034">
    <property type="entry name" value="HTHCRP"/>
</dbReference>
<dbReference type="CDD" id="cd00092">
    <property type="entry name" value="HTH_CRP"/>
    <property type="match status" value="1"/>
</dbReference>
<evidence type="ECO:0000256" key="1">
    <source>
        <dbReference type="ARBA" id="ARBA00023015"/>
    </source>
</evidence>
<evidence type="ECO:0000259" key="5">
    <source>
        <dbReference type="PROSITE" id="PS50042"/>
    </source>
</evidence>
<dbReference type="Gene3D" id="1.10.10.10">
    <property type="entry name" value="Winged helix-like DNA-binding domain superfamily/Winged helix DNA-binding domain"/>
    <property type="match status" value="1"/>
</dbReference>
<dbReference type="EMBL" id="JAUSUO010000006">
    <property type="protein sequence ID" value="MDQ0343826.1"/>
    <property type="molecule type" value="Genomic_DNA"/>
</dbReference>
<dbReference type="PANTHER" id="PTHR24567">
    <property type="entry name" value="CRP FAMILY TRANSCRIPTIONAL REGULATORY PROTEIN"/>
    <property type="match status" value="1"/>
</dbReference>
<dbReference type="SMART" id="SM00100">
    <property type="entry name" value="cNMP"/>
    <property type="match status" value="1"/>
</dbReference>
<dbReference type="Pfam" id="PF13545">
    <property type="entry name" value="HTH_Crp_2"/>
    <property type="match status" value="1"/>
</dbReference>
<dbReference type="SUPFAM" id="SSF51206">
    <property type="entry name" value="cAMP-binding domain-like"/>
    <property type="match status" value="1"/>
</dbReference>
<keyword evidence="1" id="KW-0805">Transcription regulation</keyword>
<keyword evidence="8" id="KW-1185">Reference proteome</keyword>
<keyword evidence="4" id="KW-0804">Transcription</keyword>
<proteinExistence type="predicted"/>
<dbReference type="Pfam" id="PF00027">
    <property type="entry name" value="cNMP_binding"/>
    <property type="match status" value="1"/>
</dbReference>
<keyword evidence="3" id="KW-0010">Activator</keyword>
<dbReference type="InterPro" id="IPR050397">
    <property type="entry name" value="Env_Response_Regulators"/>
</dbReference>
<dbReference type="InterPro" id="IPR012318">
    <property type="entry name" value="HTH_CRP"/>
</dbReference>
<dbReference type="InterPro" id="IPR018490">
    <property type="entry name" value="cNMP-bd_dom_sf"/>
</dbReference>
<evidence type="ECO:0000259" key="6">
    <source>
        <dbReference type="PROSITE" id="PS51063"/>
    </source>
</evidence>
<evidence type="ECO:0000256" key="3">
    <source>
        <dbReference type="ARBA" id="ARBA00023159"/>
    </source>
</evidence>
<dbReference type="InterPro" id="IPR036390">
    <property type="entry name" value="WH_DNA-bd_sf"/>
</dbReference>
<feature type="domain" description="Cyclic nucleotide-binding" evidence="5">
    <location>
        <begin position="28"/>
        <end position="106"/>
    </location>
</feature>
<dbReference type="CDD" id="cd00038">
    <property type="entry name" value="CAP_ED"/>
    <property type="match status" value="1"/>
</dbReference>